<evidence type="ECO:0000313" key="3">
    <source>
        <dbReference type="Proteomes" id="UP001056384"/>
    </source>
</evidence>
<name>A0A9Q9AX83_9PEZI</name>
<dbReference type="AlphaFoldDB" id="A0A9Q9AX83"/>
<dbReference type="EMBL" id="CP099426">
    <property type="protein sequence ID" value="USW56709.1"/>
    <property type="molecule type" value="Genomic_DNA"/>
</dbReference>
<gene>
    <name evidence="2" type="ORF">Slin15195_G100280</name>
</gene>
<sequence>MRSFLLSAFIATAFASPITDQIEEGGDNASFCNRAEARVAKAPRAAGKYCSAYLNIPEVTVKTTIGCVTKTVTRTTSTKTYLAYPKTKRVAATITLEDAASGTTTKTITTSVSTATVMSPAVSCPIARQGCQKKRNVYDAPLFDSRPTCLSSYTAATALSKACSCLSIAQSTITTTFTKSGASTSTITMKGAGTKTRTLTRTVTTDTVTITPAYRATKTKSISAIETLFLKGPFKLASGPDYRLDPSNGWAYANGYRTKDVAATFGGDSDCHSSYFALNGTRLMIQYFDGSEDYPSYSLIGNVQPSSNNTAAQVHFTSPETMTRDSVPLSCAFGASADEQNVHAACPLTCTYAGGLGGKMTRREDDAWFVGHEDGEYESFTMYAYQYDGTS</sequence>
<feature type="signal peptide" evidence="1">
    <location>
        <begin position="1"/>
        <end position="15"/>
    </location>
</feature>
<dbReference type="Proteomes" id="UP001056384">
    <property type="component" value="Chromosome 9"/>
</dbReference>
<reference evidence="2" key="1">
    <citation type="submission" date="2022-06" db="EMBL/GenBank/DDBJ databases">
        <title>Complete genome sequences of two strains of the flax pathogen Septoria linicola.</title>
        <authorList>
            <person name="Lapalu N."/>
            <person name="Simon A."/>
            <person name="Demenou B."/>
            <person name="Paumier D."/>
            <person name="Guillot M.-P."/>
            <person name="Gout L."/>
            <person name="Valade R."/>
        </authorList>
    </citation>
    <scope>NUCLEOTIDE SEQUENCE</scope>
    <source>
        <strain evidence="2">SE15195</strain>
    </source>
</reference>
<evidence type="ECO:0000256" key="1">
    <source>
        <dbReference type="SAM" id="SignalP"/>
    </source>
</evidence>
<evidence type="ECO:0000313" key="2">
    <source>
        <dbReference type="EMBL" id="USW56709.1"/>
    </source>
</evidence>
<organism evidence="2 3">
    <name type="scientific">Septoria linicola</name>
    <dbReference type="NCBI Taxonomy" id="215465"/>
    <lineage>
        <taxon>Eukaryota</taxon>
        <taxon>Fungi</taxon>
        <taxon>Dikarya</taxon>
        <taxon>Ascomycota</taxon>
        <taxon>Pezizomycotina</taxon>
        <taxon>Dothideomycetes</taxon>
        <taxon>Dothideomycetidae</taxon>
        <taxon>Mycosphaerellales</taxon>
        <taxon>Mycosphaerellaceae</taxon>
        <taxon>Septoria</taxon>
    </lineage>
</organism>
<keyword evidence="1" id="KW-0732">Signal</keyword>
<keyword evidence="3" id="KW-1185">Reference proteome</keyword>
<proteinExistence type="predicted"/>
<accession>A0A9Q9AX83</accession>
<protein>
    <submittedName>
        <fullName evidence="2">Uncharacterized protein</fullName>
    </submittedName>
</protein>
<feature type="chain" id="PRO_5040179501" evidence="1">
    <location>
        <begin position="16"/>
        <end position="391"/>
    </location>
</feature>